<dbReference type="PANTHER" id="PTHR37820">
    <property type="entry name" value="CELL DIVISION PROTEIN DIVIB"/>
    <property type="match status" value="1"/>
</dbReference>
<name>C7R3J6_JONDD</name>
<evidence type="ECO:0000313" key="11">
    <source>
        <dbReference type="EMBL" id="ACV08732.1"/>
    </source>
</evidence>
<dbReference type="RefSeq" id="WP_015771360.1">
    <property type="nucleotide sequence ID" value="NC_013174.1"/>
</dbReference>
<feature type="domain" description="POTRA" evidence="10">
    <location>
        <begin position="140"/>
        <end position="209"/>
    </location>
</feature>
<keyword evidence="6 9" id="KW-0472">Membrane</keyword>
<evidence type="ECO:0000256" key="7">
    <source>
        <dbReference type="ARBA" id="ARBA00023306"/>
    </source>
</evidence>
<dbReference type="InterPro" id="IPR050487">
    <property type="entry name" value="FtsQ_DivIB"/>
</dbReference>
<dbReference type="InterPro" id="IPR005548">
    <property type="entry name" value="Cell_div_FtsQ/DivIB_C"/>
</dbReference>
<dbReference type="eggNOG" id="COG1589">
    <property type="taxonomic scope" value="Bacteria"/>
</dbReference>
<sequence length="336" mass="36600">MKPPTPPRRQQRGTSGRVRQRAAQADHTAQADVEGPASADATGNADTNGDRSPSTKKVSSRPVGGSFASTHEEELSPARATTRIGTSRVPVLSTGMLDRLQEKEAARDSDRRRKILLTVVFILVLAALGWVMFFSPIFALTMSEVRVNGAKAFVSEDDIRAVITPHEGTPLARLNMSELGEDIAQIPNVAEYVHTRRWPRGLTVSITERVPVAAIPRGDSFSLVDREAIEVDVVEELPDTIPLINIPGEDLDERVLTTALAILEILPETVHEDIAKLTASTQDNVVLTLRDGVRVKWGSAQDSEVKVNVLEVLRPKAQELGKKTIDLSAPNLPIIK</sequence>
<organism evidence="11 12">
    <name type="scientific">Jonesia denitrificans (strain ATCC 14870 / DSM 20603 / BCRC 15368 / CIP 55.134 / JCM 11481 / NBRC 15587 / NCTC 10816 / Prevot 55134)</name>
    <name type="common">Listeria denitrificans</name>
    <dbReference type="NCBI Taxonomy" id="471856"/>
    <lineage>
        <taxon>Bacteria</taxon>
        <taxon>Bacillati</taxon>
        <taxon>Actinomycetota</taxon>
        <taxon>Actinomycetes</taxon>
        <taxon>Micrococcales</taxon>
        <taxon>Jonesiaceae</taxon>
        <taxon>Jonesia</taxon>
    </lineage>
</organism>
<dbReference type="Proteomes" id="UP000000628">
    <property type="component" value="Chromosome"/>
</dbReference>
<dbReference type="HOGENOM" id="CLU_047677_2_1_11"/>
<feature type="compositionally biased region" description="Polar residues" evidence="8">
    <location>
        <begin position="44"/>
        <end position="57"/>
    </location>
</feature>
<dbReference type="AlphaFoldDB" id="C7R3J6"/>
<keyword evidence="5 9" id="KW-1133">Transmembrane helix</keyword>
<protein>
    <submittedName>
        <fullName evidence="11">Polypeptide-transport-associated domain protein FtsQ-type</fullName>
    </submittedName>
</protein>
<feature type="region of interest" description="Disordered" evidence="8">
    <location>
        <begin position="1"/>
        <end position="87"/>
    </location>
</feature>
<evidence type="ECO:0000256" key="1">
    <source>
        <dbReference type="ARBA" id="ARBA00004370"/>
    </source>
</evidence>
<accession>C7R3J6</accession>
<dbReference type="Pfam" id="PF08478">
    <property type="entry name" value="POTRA_1"/>
    <property type="match status" value="1"/>
</dbReference>
<evidence type="ECO:0000256" key="2">
    <source>
        <dbReference type="ARBA" id="ARBA00022475"/>
    </source>
</evidence>
<dbReference type="STRING" id="471856.Jden_1076"/>
<evidence type="ECO:0000256" key="5">
    <source>
        <dbReference type="ARBA" id="ARBA00022989"/>
    </source>
</evidence>
<dbReference type="GO" id="GO:0051301">
    <property type="term" value="P:cell division"/>
    <property type="evidence" value="ECO:0007669"/>
    <property type="project" value="UniProtKB-KW"/>
</dbReference>
<evidence type="ECO:0000256" key="8">
    <source>
        <dbReference type="SAM" id="MobiDB-lite"/>
    </source>
</evidence>
<keyword evidence="12" id="KW-1185">Reference proteome</keyword>
<keyword evidence="4 9" id="KW-0812">Transmembrane</keyword>
<dbReference type="Pfam" id="PF03799">
    <property type="entry name" value="FtsQ_DivIB_C"/>
    <property type="match status" value="1"/>
</dbReference>
<dbReference type="KEGG" id="jde:Jden_1076"/>
<dbReference type="InterPro" id="IPR013685">
    <property type="entry name" value="POTRA_FtsQ_type"/>
</dbReference>
<dbReference type="OrthoDB" id="4793367at2"/>
<proteinExistence type="predicted"/>
<dbReference type="GO" id="GO:0005886">
    <property type="term" value="C:plasma membrane"/>
    <property type="evidence" value="ECO:0007669"/>
    <property type="project" value="TreeGrafter"/>
</dbReference>
<keyword evidence="3" id="KW-0132">Cell division</keyword>
<evidence type="ECO:0000259" key="10">
    <source>
        <dbReference type="PROSITE" id="PS51779"/>
    </source>
</evidence>
<dbReference type="InterPro" id="IPR034746">
    <property type="entry name" value="POTRA"/>
</dbReference>
<evidence type="ECO:0000313" key="12">
    <source>
        <dbReference type="Proteomes" id="UP000000628"/>
    </source>
</evidence>
<evidence type="ECO:0000256" key="4">
    <source>
        <dbReference type="ARBA" id="ARBA00022692"/>
    </source>
</evidence>
<dbReference type="PROSITE" id="PS51779">
    <property type="entry name" value="POTRA"/>
    <property type="match status" value="1"/>
</dbReference>
<dbReference type="EMBL" id="CP001706">
    <property type="protein sequence ID" value="ACV08732.1"/>
    <property type="molecule type" value="Genomic_DNA"/>
</dbReference>
<dbReference type="Gene3D" id="3.10.20.310">
    <property type="entry name" value="membrane protein fhac"/>
    <property type="match status" value="1"/>
</dbReference>
<evidence type="ECO:0000256" key="6">
    <source>
        <dbReference type="ARBA" id="ARBA00023136"/>
    </source>
</evidence>
<comment type="subcellular location">
    <subcellularLocation>
        <location evidence="1">Membrane</location>
    </subcellularLocation>
</comment>
<keyword evidence="2" id="KW-1003">Cell membrane</keyword>
<gene>
    <name evidence="11" type="ordered locus">Jden_1076</name>
</gene>
<dbReference type="PANTHER" id="PTHR37820:SF1">
    <property type="entry name" value="CELL DIVISION PROTEIN FTSQ"/>
    <property type="match status" value="1"/>
</dbReference>
<evidence type="ECO:0000256" key="3">
    <source>
        <dbReference type="ARBA" id="ARBA00022618"/>
    </source>
</evidence>
<feature type="transmembrane region" description="Helical" evidence="9">
    <location>
        <begin position="115"/>
        <end position="138"/>
    </location>
</feature>
<evidence type="ECO:0000256" key="9">
    <source>
        <dbReference type="SAM" id="Phobius"/>
    </source>
</evidence>
<reference evidence="11 12" key="1">
    <citation type="journal article" date="2009" name="Stand. Genomic Sci.">
        <title>Complete genome sequence of Jonesia denitrificans type strain (Prevot 55134).</title>
        <authorList>
            <person name="Pukall R."/>
            <person name="Gehrich-Schroter G."/>
            <person name="Lapidus A."/>
            <person name="Nolan M."/>
            <person name="Glavina Del Rio T."/>
            <person name="Lucas S."/>
            <person name="Chen F."/>
            <person name="Tice H."/>
            <person name="Pitluck S."/>
            <person name="Cheng J.F."/>
            <person name="Copeland A."/>
            <person name="Saunders E."/>
            <person name="Brettin T."/>
            <person name="Detter J.C."/>
            <person name="Bruce D."/>
            <person name="Goodwin L."/>
            <person name="Pati A."/>
            <person name="Ivanova N."/>
            <person name="Mavromatis K."/>
            <person name="Ovchinnikova G."/>
            <person name="Chen A."/>
            <person name="Palaniappan K."/>
            <person name="Land M."/>
            <person name="Hauser L."/>
            <person name="Chang Y.J."/>
            <person name="Jeffries C.D."/>
            <person name="Chain P."/>
            <person name="Goker M."/>
            <person name="Bristow J."/>
            <person name="Eisen J.A."/>
            <person name="Markowitz V."/>
            <person name="Hugenholtz P."/>
            <person name="Kyrpides N.C."/>
            <person name="Klenk H.P."/>
            <person name="Han C."/>
        </authorList>
    </citation>
    <scope>NUCLEOTIDE SEQUENCE [LARGE SCALE GENOMIC DNA]</scope>
    <source>
        <strain evidence="12">ATCC 14870 / DSM 20603 / BCRC 15368 / CIP 55.134 / JCM 11481 / NBRC 15587 / NCTC 10816 / Prevot 55134</strain>
    </source>
</reference>
<keyword evidence="7" id="KW-0131">Cell cycle</keyword>